<accession>A0A397V113</accession>
<dbReference type="Pfam" id="PF07714">
    <property type="entry name" value="PK_Tyr_Ser-Thr"/>
    <property type="match status" value="1"/>
</dbReference>
<evidence type="ECO:0000313" key="2">
    <source>
        <dbReference type="EMBL" id="RIB16214.1"/>
    </source>
</evidence>
<comment type="caution">
    <text evidence="2">The sequence shown here is derived from an EMBL/GenBank/DDBJ whole genome shotgun (WGS) entry which is preliminary data.</text>
</comment>
<dbReference type="InterPro" id="IPR001245">
    <property type="entry name" value="Ser-Thr/Tyr_kinase_cat_dom"/>
</dbReference>
<feature type="domain" description="Protein kinase" evidence="1">
    <location>
        <begin position="1"/>
        <end position="120"/>
    </location>
</feature>
<keyword evidence="2" id="KW-0418">Kinase</keyword>
<gene>
    <name evidence="2" type="ORF">C2G38_1526740</name>
</gene>
<dbReference type="InterPro" id="IPR011009">
    <property type="entry name" value="Kinase-like_dom_sf"/>
</dbReference>
<name>A0A397V113_9GLOM</name>
<dbReference type="PANTHER" id="PTHR44329">
    <property type="entry name" value="SERINE/THREONINE-PROTEIN KINASE TNNI3K-RELATED"/>
    <property type="match status" value="1"/>
</dbReference>
<sequence>MSYIADLGLSRKKDESDLEDCVYGVLPYVAPEVLYKRPYKIVADVYSFGIIMTEISTGRPPHYDIKYDEELAIRICNGLRPEFAKDTPECYIKLANECMDANPSNRPPASYIYDELSRWYNIVNNGTAKDEDELVIVKVFQSADSVIPKLSTEISIYPKDKLTSKLLNFKNLSEPVNSLISLSASKSIEFVDIPTNL</sequence>
<dbReference type="OrthoDB" id="2441172at2759"/>
<keyword evidence="2" id="KW-0808">Transferase</keyword>
<evidence type="ECO:0000259" key="1">
    <source>
        <dbReference type="PROSITE" id="PS50011"/>
    </source>
</evidence>
<dbReference type="STRING" id="44941.A0A397V113"/>
<reference evidence="2 3" key="1">
    <citation type="submission" date="2018-06" db="EMBL/GenBank/DDBJ databases">
        <title>Comparative genomics reveals the genomic features of Rhizophagus irregularis, R. cerebriforme, R. diaphanum and Gigaspora rosea, and their symbiotic lifestyle signature.</title>
        <authorList>
            <person name="Morin E."/>
            <person name="San Clemente H."/>
            <person name="Chen E.C.H."/>
            <person name="De La Providencia I."/>
            <person name="Hainaut M."/>
            <person name="Kuo A."/>
            <person name="Kohler A."/>
            <person name="Murat C."/>
            <person name="Tang N."/>
            <person name="Roy S."/>
            <person name="Loubradou J."/>
            <person name="Henrissat B."/>
            <person name="Grigoriev I.V."/>
            <person name="Corradi N."/>
            <person name="Roux C."/>
            <person name="Martin F.M."/>
        </authorList>
    </citation>
    <scope>NUCLEOTIDE SEQUENCE [LARGE SCALE GENOMIC DNA]</scope>
    <source>
        <strain evidence="2 3">DAOM 194757</strain>
    </source>
</reference>
<evidence type="ECO:0000313" key="3">
    <source>
        <dbReference type="Proteomes" id="UP000266673"/>
    </source>
</evidence>
<dbReference type="GO" id="GO:0004674">
    <property type="term" value="F:protein serine/threonine kinase activity"/>
    <property type="evidence" value="ECO:0007669"/>
    <property type="project" value="TreeGrafter"/>
</dbReference>
<dbReference type="EMBL" id="QKWP01000692">
    <property type="protein sequence ID" value="RIB16214.1"/>
    <property type="molecule type" value="Genomic_DNA"/>
</dbReference>
<dbReference type="SUPFAM" id="SSF56112">
    <property type="entry name" value="Protein kinase-like (PK-like)"/>
    <property type="match status" value="1"/>
</dbReference>
<dbReference type="GO" id="GO:0005524">
    <property type="term" value="F:ATP binding"/>
    <property type="evidence" value="ECO:0007669"/>
    <property type="project" value="InterPro"/>
</dbReference>
<proteinExistence type="predicted"/>
<dbReference type="InterPro" id="IPR051681">
    <property type="entry name" value="Ser/Thr_Kinases-Pseudokinases"/>
</dbReference>
<dbReference type="PANTHER" id="PTHR44329:SF214">
    <property type="entry name" value="PROTEIN KINASE DOMAIN-CONTAINING PROTEIN"/>
    <property type="match status" value="1"/>
</dbReference>
<dbReference type="InterPro" id="IPR000719">
    <property type="entry name" value="Prot_kinase_dom"/>
</dbReference>
<dbReference type="Gene3D" id="1.10.510.10">
    <property type="entry name" value="Transferase(Phosphotransferase) domain 1"/>
    <property type="match status" value="1"/>
</dbReference>
<organism evidence="2 3">
    <name type="scientific">Gigaspora rosea</name>
    <dbReference type="NCBI Taxonomy" id="44941"/>
    <lineage>
        <taxon>Eukaryota</taxon>
        <taxon>Fungi</taxon>
        <taxon>Fungi incertae sedis</taxon>
        <taxon>Mucoromycota</taxon>
        <taxon>Glomeromycotina</taxon>
        <taxon>Glomeromycetes</taxon>
        <taxon>Diversisporales</taxon>
        <taxon>Gigasporaceae</taxon>
        <taxon>Gigaspora</taxon>
    </lineage>
</organism>
<protein>
    <submittedName>
        <fullName evidence="2">Kinase-like domain-containing protein</fullName>
    </submittedName>
</protein>
<dbReference type="PROSITE" id="PS50011">
    <property type="entry name" value="PROTEIN_KINASE_DOM"/>
    <property type="match status" value="1"/>
</dbReference>
<keyword evidence="3" id="KW-1185">Reference proteome</keyword>
<dbReference type="AlphaFoldDB" id="A0A397V113"/>
<dbReference type="Proteomes" id="UP000266673">
    <property type="component" value="Unassembled WGS sequence"/>
</dbReference>